<sequence length="216" mass="23907">MVVTTIVIWKCVAKRAPVDTNWAGRSPLADGEFSPDIPLPTEEAIQCVERPSITSNNLLPTMFTKKQFLLDDDSVQANSSKDNLQDGENEVGQSNPTLDILNSSATMPPNINGPEEFKNIPKLTELANSEQQSVVSTKLVNEPPLPEPPKIPILESASARSFNYAYEDTELLDNHLDSCARDEKTQKEPQLFPLPPPCIINEDRLEEFPPPSPEVD</sequence>
<evidence type="ECO:0000313" key="2">
    <source>
        <dbReference type="EMBL" id="KAJ1185412.1"/>
    </source>
</evidence>
<name>A0AAV7U913_PLEWA</name>
<organism evidence="2 3">
    <name type="scientific">Pleurodeles waltl</name>
    <name type="common">Iberian ribbed newt</name>
    <dbReference type="NCBI Taxonomy" id="8319"/>
    <lineage>
        <taxon>Eukaryota</taxon>
        <taxon>Metazoa</taxon>
        <taxon>Chordata</taxon>
        <taxon>Craniata</taxon>
        <taxon>Vertebrata</taxon>
        <taxon>Euteleostomi</taxon>
        <taxon>Amphibia</taxon>
        <taxon>Batrachia</taxon>
        <taxon>Caudata</taxon>
        <taxon>Salamandroidea</taxon>
        <taxon>Salamandridae</taxon>
        <taxon>Pleurodelinae</taxon>
        <taxon>Pleurodeles</taxon>
    </lineage>
</organism>
<feature type="region of interest" description="Disordered" evidence="1">
    <location>
        <begin position="77"/>
        <end position="97"/>
    </location>
</feature>
<dbReference type="AlphaFoldDB" id="A0AAV7U913"/>
<evidence type="ECO:0000256" key="1">
    <source>
        <dbReference type="SAM" id="MobiDB-lite"/>
    </source>
</evidence>
<gene>
    <name evidence="2" type="ORF">NDU88_002205</name>
</gene>
<keyword evidence="3" id="KW-1185">Reference proteome</keyword>
<comment type="caution">
    <text evidence="2">The sequence shown here is derived from an EMBL/GenBank/DDBJ whole genome shotgun (WGS) entry which is preliminary data.</text>
</comment>
<accession>A0AAV7U913</accession>
<evidence type="ECO:0000313" key="3">
    <source>
        <dbReference type="Proteomes" id="UP001066276"/>
    </source>
</evidence>
<dbReference type="EMBL" id="JANPWB010000005">
    <property type="protein sequence ID" value="KAJ1185412.1"/>
    <property type="molecule type" value="Genomic_DNA"/>
</dbReference>
<reference evidence="2" key="1">
    <citation type="journal article" date="2022" name="bioRxiv">
        <title>Sequencing and chromosome-scale assembly of the giantPleurodeles waltlgenome.</title>
        <authorList>
            <person name="Brown T."/>
            <person name="Elewa A."/>
            <person name="Iarovenko S."/>
            <person name="Subramanian E."/>
            <person name="Araus A.J."/>
            <person name="Petzold A."/>
            <person name="Susuki M."/>
            <person name="Suzuki K.-i.T."/>
            <person name="Hayashi T."/>
            <person name="Toyoda A."/>
            <person name="Oliveira C."/>
            <person name="Osipova E."/>
            <person name="Leigh N.D."/>
            <person name="Simon A."/>
            <person name="Yun M.H."/>
        </authorList>
    </citation>
    <scope>NUCLEOTIDE SEQUENCE</scope>
    <source>
        <strain evidence="2">20211129_DDA</strain>
        <tissue evidence="2">Liver</tissue>
    </source>
</reference>
<dbReference type="Proteomes" id="UP001066276">
    <property type="component" value="Chromosome 3_1"/>
</dbReference>
<proteinExistence type="predicted"/>
<feature type="region of interest" description="Disordered" evidence="1">
    <location>
        <begin position="182"/>
        <end position="216"/>
    </location>
</feature>
<protein>
    <submittedName>
        <fullName evidence="2">Uncharacterized protein</fullName>
    </submittedName>
</protein>